<dbReference type="Proteomes" id="UP000807504">
    <property type="component" value="Unassembled WGS sequence"/>
</dbReference>
<comment type="caution">
    <text evidence="1">The sequence shown here is derived from an EMBL/GenBank/DDBJ whole genome shotgun (WGS) entry which is preliminary data.</text>
</comment>
<gene>
    <name evidence="1" type="ORF">HNY73_020835</name>
</gene>
<dbReference type="AlphaFoldDB" id="A0A8T0E9E9"/>
<dbReference type="SUPFAM" id="SSF53474">
    <property type="entry name" value="alpha/beta-Hydrolases"/>
    <property type="match status" value="1"/>
</dbReference>
<dbReference type="EMBL" id="JABXBU010002230">
    <property type="protein sequence ID" value="KAF8767966.1"/>
    <property type="molecule type" value="Genomic_DNA"/>
</dbReference>
<name>A0A8T0E9E9_ARGBR</name>
<evidence type="ECO:0000313" key="2">
    <source>
        <dbReference type="Proteomes" id="UP000807504"/>
    </source>
</evidence>
<accession>A0A8T0E9E9</accession>
<dbReference type="InterPro" id="IPR029058">
    <property type="entry name" value="AB_hydrolase_fold"/>
</dbReference>
<proteinExistence type="predicted"/>
<protein>
    <submittedName>
        <fullName evidence="1">Uncharacterized protein</fullName>
    </submittedName>
</protein>
<sequence>MTLDMNVDALIDFFKNVHRFSINLSNDPKYLGWSLFLFFEKSPVKIEENKESTLKHFPNDQFYVFKGGFHTFHVEFPELFTNVVSKFIEE</sequence>
<dbReference type="Gene3D" id="3.40.50.1820">
    <property type="entry name" value="alpha/beta hydrolase"/>
    <property type="match status" value="1"/>
</dbReference>
<organism evidence="1 2">
    <name type="scientific">Argiope bruennichi</name>
    <name type="common">Wasp spider</name>
    <name type="synonym">Aranea bruennichi</name>
    <dbReference type="NCBI Taxonomy" id="94029"/>
    <lineage>
        <taxon>Eukaryota</taxon>
        <taxon>Metazoa</taxon>
        <taxon>Ecdysozoa</taxon>
        <taxon>Arthropoda</taxon>
        <taxon>Chelicerata</taxon>
        <taxon>Arachnida</taxon>
        <taxon>Araneae</taxon>
        <taxon>Araneomorphae</taxon>
        <taxon>Entelegynae</taxon>
        <taxon>Araneoidea</taxon>
        <taxon>Araneidae</taxon>
        <taxon>Argiope</taxon>
    </lineage>
</organism>
<reference evidence="1" key="1">
    <citation type="journal article" date="2020" name="bioRxiv">
        <title>Chromosome-level reference genome of the European wasp spider Argiope bruennichi: a resource for studies on range expansion and evolutionary adaptation.</title>
        <authorList>
            <person name="Sheffer M.M."/>
            <person name="Hoppe A."/>
            <person name="Krehenwinkel H."/>
            <person name="Uhl G."/>
            <person name="Kuss A.W."/>
            <person name="Jensen L."/>
            <person name="Jensen C."/>
            <person name="Gillespie R.G."/>
            <person name="Hoff K.J."/>
            <person name="Prost S."/>
        </authorList>
    </citation>
    <scope>NUCLEOTIDE SEQUENCE</scope>
</reference>
<evidence type="ECO:0000313" key="1">
    <source>
        <dbReference type="EMBL" id="KAF8767966.1"/>
    </source>
</evidence>
<keyword evidence="2" id="KW-1185">Reference proteome</keyword>
<reference evidence="1" key="2">
    <citation type="submission" date="2020-06" db="EMBL/GenBank/DDBJ databases">
        <authorList>
            <person name="Sheffer M."/>
        </authorList>
    </citation>
    <scope>NUCLEOTIDE SEQUENCE</scope>
</reference>